<protein>
    <recommendedName>
        <fullName evidence="1">Stage 0 sporulation protein A homolog</fullName>
    </recommendedName>
</protein>
<gene>
    <name evidence="5" type="primary">cheY_1</name>
    <name evidence="5" type="ORF">CLORY_19970</name>
</gene>
<dbReference type="Gene3D" id="3.40.50.2300">
    <property type="match status" value="1"/>
</dbReference>
<accession>A0A1V4IQ41</accession>
<name>A0A1V4IQ41_9CLOT</name>
<dbReference type="EMBL" id="MZGV01000018">
    <property type="protein sequence ID" value="OPJ61905.1"/>
    <property type="molecule type" value="Genomic_DNA"/>
</dbReference>
<comment type="function">
    <text evidence="2">May play the central regulatory role in sporulation. It may be an element of the effector pathway responsible for the activation of sporulation genes in response to nutritional stress. Spo0A may act in concert with spo0H (a sigma factor) to control the expression of some genes that are critical to the sporulation process.</text>
</comment>
<reference evidence="5 6" key="1">
    <citation type="submission" date="2017-03" db="EMBL/GenBank/DDBJ databases">
        <title>Genome sequence of Clostridium oryzae DSM 28571.</title>
        <authorList>
            <person name="Poehlein A."/>
            <person name="Daniel R."/>
        </authorList>
    </citation>
    <scope>NUCLEOTIDE SEQUENCE [LARGE SCALE GENOMIC DNA]</scope>
    <source>
        <strain evidence="5 6">DSM 28571</strain>
    </source>
</reference>
<proteinExistence type="predicted"/>
<dbReference type="PANTHER" id="PTHR43228">
    <property type="entry name" value="TWO-COMPONENT RESPONSE REGULATOR"/>
    <property type="match status" value="1"/>
</dbReference>
<dbReference type="STRING" id="1450648.CLORY_19970"/>
<dbReference type="AlphaFoldDB" id="A0A1V4IQ41"/>
<dbReference type="InterPro" id="IPR052048">
    <property type="entry name" value="ST_Response_Regulator"/>
</dbReference>
<evidence type="ECO:0000259" key="4">
    <source>
        <dbReference type="PROSITE" id="PS50110"/>
    </source>
</evidence>
<keyword evidence="6" id="KW-1185">Reference proteome</keyword>
<dbReference type="SUPFAM" id="SSF52172">
    <property type="entry name" value="CheY-like"/>
    <property type="match status" value="1"/>
</dbReference>
<evidence type="ECO:0000313" key="6">
    <source>
        <dbReference type="Proteomes" id="UP000190080"/>
    </source>
</evidence>
<dbReference type="Pfam" id="PF00072">
    <property type="entry name" value="Response_reg"/>
    <property type="match status" value="1"/>
</dbReference>
<sequence>MKKVLIIDDAMFMREALKISLRKNGFEVVGEAENGIKGVNLYKALKPDIVTMDINMPEMDGMGALKQIINFDSKAKIIIVSALGQEVQVRRALLNGAKAFIVKPFKEDYVIETLNKVAAL</sequence>
<dbReference type="OrthoDB" id="9790669at2"/>
<dbReference type="RefSeq" id="WP_079423833.1">
    <property type="nucleotide sequence ID" value="NZ_MZGV01000018.1"/>
</dbReference>
<dbReference type="SMART" id="SM00448">
    <property type="entry name" value="REC"/>
    <property type="match status" value="1"/>
</dbReference>
<evidence type="ECO:0000256" key="2">
    <source>
        <dbReference type="ARBA" id="ARBA00024867"/>
    </source>
</evidence>
<feature type="domain" description="Response regulatory" evidence="4">
    <location>
        <begin position="3"/>
        <end position="118"/>
    </location>
</feature>
<dbReference type="InterPro" id="IPR001789">
    <property type="entry name" value="Sig_transdc_resp-reg_receiver"/>
</dbReference>
<dbReference type="PANTHER" id="PTHR43228:SF1">
    <property type="entry name" value="TWO-COMPONENT RESPONSE REGULATOR ARR22"/>
    <property type="match status" value="1"/>
</dbReference>
<dbReference type="PROSITE" id="PS50110">
    <property type="entry name" value="RESPONSE_REGULATORY"/>
    <property type="match status" value="1"/>
</dbReference>
<dbReference type="GO" id="GO:0000160">
    <property type="term" value="P:phosphorelay signal transduction system"/>
    <property type="evidence" value="ECO:0007669"/>
    <property type="project" value="InterPro"/>
</dbReference>
<evidence type="ECO:0000256" key="1">
    <source>
        <dbReference type="ARBA" id="ARBA00018672"/>
    </source>
</evidence>
<evidence type="ECO:0000313" key="5">
    <source>
        <dbReference type="EMBL" id="OPJ61905.1"/>
    </source>
</evidence>
<dbReference type="Proteomes" id="UP000190080">
    <property type="component" value="Unassembled WGS sequence"/>
</dbReference>
<dbReference type="InterPro" id="IPR011006">
    <property type="entry name" value="CheY-like_superfamily"/>
</dbReference>
<organism evidence="5 6">
    <name type="scientific">Clostridium oryzae</name>
    <dbReference type="NCBI Taxonomy" id="1450648"/>
    <lineage>
        <taxon>Bacteria</taxon>
        <taxon>Bacillati</taxon>
        <taxon>Bacillota</taxon>
        <taxon>Clostridia</taxon>
        <taxon>Eubacteriales</taxon>
        <taxon>Clostridiaceae</taxon>
        <taxon>Clostridium</taxon>
    </lineage>
</organism>
<feature type="modified residue" description="4-aspartylphosphate" evidence="3">
    <location>
        <position position="53"/>
    </location>
</feature>
<comment type="caution">
    <text evidence="5">The sequence shown here is derived from an EMBL/GenBank/DDBJ whole genome shotgun (WGS) entry which is preliminary data.</text>
</comment>
<evidence type="ECO:0000256" key="3">
    <source>
        <dbReference type="PROSITE-ProRule" id="PRU00169"/>
    </source>
</evidence>
<keyword evidence="3" id="KW-0597">Phosphoprotein</keyword>